<dbReference type="InParanoid" id="A0A673Z4H8"/>
<dbReference type="SMART" id="SM00314">
    <property type="entry name" value="RA"/>
    <property type="match status" value="1"/>
</dbReference>
<dbReference type="CDD" id="cd17116">
    <property type="entry name" value="RA_Radil_like"/>
    <property type="match status" value="1"/>
</dbReference>
<feature type="domain" description="Dilute" evidence="3">
    <location>
        <begin position="719"/>
        <end position="1023"/>
    </location>
</feature>
<dbReference type="GO" id="GO:0035024">
    <property type="term" value="P:negative regulation of Rho protein signal transduction"/>
    <property type="evidence" value="ECO:0007669"/>
    <property type="project" value="TreeGrafter"/>
</dbReference>
<dbReference type="Gene3D" id="3.10.20.90">
    <property type="entry name" value="Phosphatidylinositol 3-kinase Catalytic Subunit, Chain A, domain 1"/>
    <property type="match status" value="1"/>
</dbReference>
<dbReference type="InterPro" id="IPR002710">
    <property type="entry name" value="Dilute_dom"/>
</dbReference>
<reference evidence="4" key="2">
    <citation type="submission" date="2025-09" db="UniProtKB">
        <authorList>
            <consortium name="Ensembl"/>
        </authorList>
    </citation>
    <scope>IDENTIFICATION</scope>
</reference>
<dbReference type="PROSITE" id="PS50200">
    <property type="entry name" value="RA"/>
    <property type="match status" value="1"/>
</dbReference>
<feature type="region of interest" description="Disordered" evidence="1">
    <location>
        <begin position="392"/>
        <end position="430"/>
    </location>
</feature>
<dbReference type="AlphaFoldDB" id="A0A673Z4H8"/>
<dbReference type="GO" id="GO:0001525">
    <property type="term" value="P:angiogenesis"/>
    <property type="evidence" value="ECO:0007669"/>
    <property type="project" value="TreeGrafter"/>
</dbReference>
<feature type="compositionally biased region" description="Basic and acidic residues" evidence="1">
    <location>
        <begin position="352"/>
        <end position="380"/>
    </location>
</feature>
<gene>
    <name evidence="4" type="primary">LOC115201296</name>
</gene>
<feature type="region of interest" description="Disordered" evidence="1">
    <location>
        <begin position="757"/>
        <end position="777"/>
    </location>
</feature>
<dbReference type="GeneID" id="115201296"/>
<accession>A0A673Z4H8</accession>
<dbReference type="InterPro" id="IPR037983">
    <property type="entry name" value="CBD_Rasip1/Radil"/>
</dbReference>
<reference evidence="4" key="1">
    <citation type="submission" date="2025-08" db="UniProtKB">
        <authorList>
            <consortium name="Ensembl"/>
        </authorList>
    </citation>
    <scope>IDENTIFICATION</scope>
</reference>
<feature type="region of interest" description="Disordered" evidence="1">
    <location>
        <begin position="1"/>
        <end position="77"/>
    </location>
</feature>
<evidence type="ECO:0000256" key="1">
    <source>
        <dbReference type="SAM" id="MobiDB-lite"/>
    </source>
</evidence>
<dbReference type="OMA" id="PLVVWMA"/>
<feature type="compositionally biased region" description="Pro residues" evidence="1">
    <location>
        <begin position="1132"/>
        <end position="1147"/>
    </location>
</feature>
<dbReference type="InterPro" id="IPR052072">
    <property type="entry name" value="Vascular_dev_regulator"/>
</dbReference>
<dbReference type="PROSITE" id="PS51126">
    <property type="entry name" value="DILUTE"/>
    <property type="match status" value="1"/>
</dbReference>
<feature type="region of interest" description="Disordered" evidence="1">
    <location>
        <begin position="1110"/>
        <end position="1153"/>
    </location>
</feature>
<dbReference type="Pfam" id="PF01843">
    <property type="entry name" value="DIL"/>
    <property type="match status" value="1"/>
</dbReference>
<dbReference type="Pfam" id="PF00788">
    <property type="entry name" value="RA"/>
    <property type="match status" value="1"/>
</dbReference>
<dbReference type="CDD" id="cd15472">
    <property type="entry name" value="Myo5p-like_CBD_Rasip1"/>
    <property type="match status" value="1"/>
</dbReference>
<dbReference type="Ensembl" id="ENSSTUT00000043018.1">
    <property type="protein sequence ID" value="ENSSTUP00000041176.1"/>
    <property type="gene ID" value="ENSSTUG00000017467.1"/>
</dbReference>
<feature type="compositionally biased region" description="Low complexity" evidence="1">
    <location>
        <begin position="43"/>
        <end position="62"/>
    </location>
</feature>
<dbReference type="GO" id="GO:0005911">
    <property type="term" value="C:cell-cell junction"/>
    <property type="evidence" value="ECO:0007669"/>
    <property type="project" value="TreeGrafter"/>
</dbReference>
<dbReference type="OrthoDB" id="3908708at2759"/>
<dbReference type="KEGG" id="stru:115201296"/>
<organism evidence="4 5">
    <name type="scientific">Salmo trutta</name>
    <name type="common">Brown trout</name>
    <dbReference type="NCBI Taxonomy" id="8032"/>
    <lineage>
        <taxon>Eukaryota</taxon>
        <taxon>Metazoa</taxon>
        <taxon>Chordata</taxon>
        <taxon>Craniata</taxon>
        <taxon>Vertebrata</taxon>
        <taxon>Euteleostomi</taxon>
        <taxon>Actinopterygii</taxon>
        <taxon>Neopterygii</taxon>
        <taxon>Teleostei</taxon>
        <taxon>Protacanthopterygii</taxon>
        <taxon>Salmoniformes</taxon>
        <taxon>Salmonidae</taxon>
        <taxon>Salmoninae</taxon>
        <taxon>Salmo</taxon>
    </lineage>
</organism>
<name>A0A673Z4H8_SALTR</name>
<feature type="domain" description="Ras-associating" evidence="2">
    <location>
        <begin position="136"/>
        <end position="237"/>
    </location>
</feature>
<dbReference type="SUPFAM" id="SSF49879">
    <property type="entry name" value="SMAD/FHA domain"/>
    <property type="match status" value="1"/>
</dbReference>
<protein>
    <submittedName>
        <fullName evidence="4">Ras-interacting protein 1-like</fullName>
    </submittedName>
</protein>
<evidence type="ECO:0000313" key="5">
    <source>
        <dbReference type="Proteomes" id="UP000472277"/>
    </source>
</evidence>
<evidence type="ECO:0000259" key="2">
    <source>
        <dbReference type="PROSITE" id="PS50200"/>
    </source>
</evidence>
<dbReference type="Gene3D" id="2.60.200.20">
    <property type="match status" value="1"/>
</dbReference>
<dbReference type="SMART" id="SM01132">
    <property type="entry name" value="DIL"/>
    <property type="match status" value="1"/>
</dbReference>
<dbReference type="GO" id="GO:0007165">
    <property type="term" value="P:signal transduction"/>
    <property type="evidence" value="ECO:0007669"/>
    <property type="project" value="InterPro"/>
</dbReference>
<dbReference type="InterPro" id="IPR029071">
    <property type="entry name" value="Ubiquitin-like_domsf"/>
</dbReference>
<feature type="compositionally biased region" description="Polar residues" evidence="1">
    <location>
        <begin position="315"/>
        <end position="351"/>
    </location>
</feature>
<dbReference type="InterPro" id="IPR000159">
    <property type="entry name" value="RA_dom"/>
</dbReference>
<evidence type="ECO:0000259" key="3">
    <source>
        <dbReference type="PROSITE" id="PS51126"/>
    </source>
</evidence>
<dbReference type="Proteomes" id="UP000472277">
    <property type="component" value="Chromosome 10"/>
</dbReference>
<dbReference type="RefSeq" id="XP_029620665.1">
    <property type="nucleotide sequence ID" value="XM_029764805.1"/>
</dbReference>
<dbReference type="SUPFAM" id="SSF54236">
    <property type="entry name" value="Ubiquitin-like"/>
    <property type="match status" value="1"/>
</dbReference>
<sequence>MDSTNMTLDRSPLPPKTNSLHSVGLPACSPKRRFIKLGRKPSDGSSQSGSSGSSTRSADSVGVDVIRQPSRSRIRRHTNRLSAVFQRGSAQNATAMALPGLPGLPSHAWKESNDRISPGDAPMTDDPAELSNQITAPGILKIFGSEICQGANYKSVLATTHSSAKELVKEALERYGLNKEEAESYVLCDSIGYVGDHQWKTECFRVVGDNEKPLLLQSLWKPREGLARRFEIQRKASVEEKRSRDKDTVTAGINAQARKLQKSRSRVTSALIERRSVYVTSTLERGVCGARNQKDRGGRVCGDQNKSERGPGLWRSQSEADLSSQSTETQQKHQQNPTEPHSQNPNEFHTPSQDENHNQCHSQDHEQNVERNHKLNPDKNLKQRAEESYVDANVSPLEDPGSETYTEPLCPSPEMEREREETESSDDNVTLYSIHPPQDCPYLLLLQGYSNRQDFVIYLLNGSSTLIGRCSGEDKERSKVDFPLSAPDILPLHCCLCRYDNNDKGCSTVRLRPFHSAMVTRNGETLSKEAGLSPGDVIGMGRHYLFLFKEPTSWVVMQKVKDPTSSPDPTVTAAPGVLPQATTLATSEPALCNTCISARRESSGTREIRSRRATACLKNPEGRDLNLLYVVEHEDAVVKEIIAMGSVHRDKPPLTVAFLLSVCVEHSATHLQTSDLRRLLLLIASQVQNAMWEHTKELAANQPEVLCSDPEEQQTLNLAELVSGLRTLVVWMSNALELLYYIQQQMPQTLAWRSHMEQGVEAEGEEHNDKGDEEREEESIALLEIRLSCVRSASEEAMTVLEEVIMLTFQQCVYYLTKTLYPILPSLLDSDPFRGSSGLLLPEQNEPFLDSSGVQVPGETDKVLEVLTETSRLLQDCQLHHDISSQLLAYLFYFINASLFNTLMERGSEDEFYQWSRGVHISANLDLLLDWAQGSGSGLGDLVVEHLHTLSSAVNLLATPREQLMQSSWESLRCAFPSLSPAQLHHLLRGYSPATPWPPHWAPSDEDQLATQNTADILESFDSHPPLVLPSSGFSLGLGEEVTDSGLAGQLRRLQEFISNLSVKESPGNFSHMHAQQDYAVPTEAKLTKMATLPKASLESLKSPPVEKVLPLASLPSPSPPSPPSQLSTPSPLHPPSFPPQQSPSPPSDLNSCGALLTQKLKSLELQFRETDLSPLTQRRSALDPSCLLTPPNTPHSLELVEPETEHQEDEEVFTLELQRGDRGLGLALVDARDVRTYHPHVERTKTTYRTKPTSART</sequence>
<feature type="compositionally biased region" description="Basic residues" evidence="1">
    <location>
        <begin position="30"/>
        <end position="39"/>
    </location>
</feature>
<feature type="region of interest" description="Disordered" evidence="1">
    <location>
        <begin position="290"/>
        <end position="380"/>
    </location>
</feature>
<dbReference type="PANTHER" id="PTHR16027">
    <property type="entry name" value="DILUTE DOMAIN-CONTAINING PROTEIN YPR089W"/>
    <property type="match status" value="1"/>
</dbReference>
<evidence type="ECO:0000313" key="4">
    <source>
        <dbReference type="Ensembl" id="ENSSTUP00000041176.1"/>
    </source>
</evidence>
<keyword evidence="5" id="KW-1185">Reference proteome</keyword>
<dbReference type="GeneTree" id="ENSGT00940000164726"/>
<proteinExistence type="predicted"/>
<dbReference type="InterPro" id="IPR008984">
    <property type="entry name" value="SMAD_FHA_dom_sf"/>
</dbReference>
<dbReference type="GO" id="GO:0051020">
    <property type="term" value="F:GTPase binding"/>
    <property type="evidence" value="ECO:0007669"/>
    <property type="project" value="TreeGrafter"/>
</dbReference>
<dbReference type="PANTHER" id="PTHR16027:SF4">
    <property type="entry name" value="RAS-INTERACTING PROTEIN 1"/>
    <property type="match status" value="1"/>
</dbReference>